<dbReference type="EMBL" id="GBXM01088008">
    <property type="protein sequence ID" value="JAH20569.1"/>
    <property type="molecule type" value="Transcribed_RNA"/>
</dbReference>
<name>A0A0E9QUQ5_ANGAN</name>
<evidence type="ECO:0000313" key="2">
    <source>
        <dbReference type="EMBL" id="JAH20569.1"/>
    </source>
</evidence>
<accession>A0A0E9QUQ5</accession>
<reference evidence="2" key="2">
    <citation type="journal article" date="2015" name="Fish Shellfish Immunol.">
        <title>Early steps in the European eel (Anguilla anguilla)-Vibrio vulnificus interaction in the gills: Role of the RtxA13 toxin.</title>
        <authorList>
            <person name="Callol A."/>
            <person name="Pajuelo D."/>
            <person name="Ebbesson L."/>
            <person name="Teles M."/>
            <person name="MacKenzie S."/>
            <person name="Amaro C."/>
        </authorList>
    </citation>
    <scope>NUCLEOTIDE SEQUENCE</scope>
</reference>
<feature type="region of interest" description="Disordered" evidence="1">
    <location>
        <begin position="1"/>
        <end position="20"/>
    </location>
</feature>
<protein>
    <submittedName>
        <fullName evidence="2">Uncharacterized protein</fullName>
    </submittedName>
</protein>
<dbReference type="EMBL" id="GBXM01102305">
    <property type="protein sequence ID" value="JAH06272.1"/>
    <property type="molecule type" value="Transcribed_RNA"/>
</dbReference>
<reference evidence="2" key="1">
    <citation type="submission" date="2014-11" db="EMBL/GenBank/DDBJ databases">
        <authorList>
            <person name="Amaro Gonzalez C."/>
        </authorList>
    </citation>
    <scope>NUCLEOTIDE SEQUENCE</scope>
</reference>
<proteinExistence type="predicted"/>
<sequence>MSTGGPTQQQWQTHTRGSAL</sequence>
<dbReference type="AlphaFoldDB" id="A0A0E9QUQ5"/>
<organism evidence="2">
    <name type="scientific">Anguilla anguilla</name>
    <name type="common">European freshwater eel</name>
    <name type="synonym">Muraena anguilla</name>
    <dbReference type="NCBI Taxonomy" id="7936"/>
    <lineage>
        <taxon>Eukaryota</taxon>
        <taxon>Metazoa</taxon>
        <taxon>Chordata</taxon>
        <taxon>Craniata</taxon>
        <taxon>Vertebrata</taxon>
        <taxon>Euteleostomi</taxon>
        <taxon>Actinopterygii</taxon>
        <taxon>Neopterygii</taxon>
        <taxon>Teleostei</taxon>
        <taxon>Anguilliformes</taxon>
        <taxon>Anguillidae</taxon>
        <taxon>Anguilla</taxon>
    </lineage>
</organism>
<evidence type="ECO:0000256" key="1">
    <source>
        <dbReference type="SAM" id="MobiDB-lite"/>
    </source>
</evidence>